<keyword evidence="1" id="KW-0472">Membrane</keyword>
<accession>A0ABU1W5K4</accession>
<feature type="transmembrane region" description="Helical" evidence="1">
    <location>
        <begin position="68"/>
        <end position="89"/>
    </location>
</feature>
<evidence type="ECO:0000313" key="2">
    <source>
        <dbReference type="EMBL" id="MDR7132843.1"/>
    </source>
</evidence>
<evidence type="ECO:0000256" key="1">
    <source>
        <dbReference type="SAM" id="Phobius"/>
    </source>
</evidence>
<sequence>MGIRLKSAEILIGSLLLVGAGLLFSNSYFCFFNQASCGMVEPLLALPVTWLGICFTTAGICRGRHSGVVALAYASIAVSALLVASQLALARGGA</sequence>
<dbReference type="EMBL" id="JAVDVY010000001">
    <property type="protein sequence ID" value="MDR7132843.1"/>
    <property type="molecule type" value="Genomic_DNA"/>
</dbReference>
<reference evidence="2 3" key="1">
    <citation type="submission" date="2023-07" db="EMBL/GenBank/DDBJ databases">
        <title>Sorghum-associated microbial communities from plants grown in Nebraska, USA.</title>
        <authorList>
            <person name="Schachtman D."/>
        </authorList>
    </citation>
    <scope>NUCLEOTIDE SEQUENCE [LARGE SCALE GENOMIC DNA]</scope>
    <source>
        <strain evidence="2 3">BE198</strain>
    </source>
</reference>
<comment type="caution">
    <text evidence="2">The sequence shown here is derived from an EMBL/GenBank/DDBJ whole genome shotgun (WGS) entry which is preliminary data.</text>
</comment>
<keyword evidence="3" id="KW-1185">Reference proteome</keyword>
<keyword evidence="1" id="KW-0812">Transmembrane</keyword>
<name>A0ABU1W5K4_9GAMM</name>
<organism evidence="2 3">
    <name type="scientific">Lysobacter niastensis</name>
    <dbReference type="NCBI Taxonomy" id="380629"/>
    <lineage>
        <taxon>Bacteria</taxon>
        <taxon>Pseudomonadati</taxon>
        <taxon>Pseudomonadota</taxon>
        <taxon>Gammaproteobacteria</taxon>
        <taxon>Lysobacterales</taxon>
        <taxon>Lysobacteraceae</taxon>
        <taxon>Lysobacter</taxon>
    </lineage>
</organism>
<dbReference type="Proteomes" id="UP001251524">
    <property type="component" value="Unassembled WGS sequence"/>
</dbReference>
<proteinExistence type="predicted"/>
<evidence type="ECO:0008006" key="4">
    <source>
        <dbReference type="Google" id="ProtNLM"/>
    </source>
</evidence>
<feature type="transmembrane region" description="Helical" evidence="1">
    <location>
        <begin position="43"/>
        <end position="61"/>
    </location>
</feature>
<keyword evidence="1" id="KW-1133">Transmembrane helix</keyword>
<evidence type="ECO:0000313" key="3">
    <source>
        <dbReference type="Proteomes" id="UP001251524"/>
    </source>
</evidence>
<gene>
    <name evidence="2" type="ORF">J2X06_000027</name>
</gene>
<protein>
    <recommendedName>
        <fullName evidence="4">Transmembrane protein</fullName>
    </recommendedName>
</protein>